<accession>A0A5C5WZ32</accession>
<dbReference type="InterPro" id="IPR011041">
    <property type="entry name" value="Quinoprot_gluc/sorb_DH_b-prop"/>
</dbReference>
<name>A0A5C5WZ32_9PLAN</name>
<dbReference type="GO" id="GO:0009055">
    <property type="term" value="F:electron transfer activity"/>
    <property type="evidence" value="ECO:0007669"/>
    <property type="project" value="InterPro"/>
</dbReference>
<dbReference type="PANTHER" id="PTHR33546">
    <property type="entry name" value="LARGE, MULTIFUNCTIONAL SECRETED PROTEIN-RELATED"/>
    <property type="match status" value="1"/>
</dbReference>
<sequence length="1061" mass="118163">MTGSLLILLFSGSMLKGQESDNSRDRYKDDLAGNEDVARVIRSFEGRGEVGDDSQPTPAAIAVEQFQLDDGLAMELVASEPEIEQPLSLHFDDRGRLWVVEYRQYPFPEGLKVIRYDQHLRAVFDKVPAAPPNHVRGRDRISLLEDTDADGVYDSHRVVIDGLNIASSVLTGHGGIWVLNPPYLLFYPDADGDAVPDGDPVVHLSGFGLEDTHSVANSMNWGPDGWIYAANGSTTTGKVTSGAGSSVQWEGQNIWRYNPKTEVFEIYAEGGGNTFSTEIDSVGRVFSGTNHGNTRGMYYPQGSYGTKNWGKHGPLTNPFAFGFFQHMGHEGDRDRFAQTFVIYEGGALPERFNGQVIAANALHNRVWASELISEGSTFRTVDLPEVATTEDRWFRPVDLKVGPDGAVYVADWYDTRLTHVDPRDNWHKSSGRIYRIRAADSPASKPEWDLAQLSNLELIEHFDHPNKFIKQTAVRVLGERLFFTGGELDQSDTVDQLKDLASGSAPGALEALWALHWAGEFDEAAARQLLSHENPHIRRWVIRLLGDQRKVSPATAKTLEQLSSTEPYVGVRSQLASSARRFETAVAIPLIENLLKNEDDRLDLHMPLLLWWSLEAHTGQVPLNNAPQVGVSLTPSNPEPPRDQLFDWLEDSSLWEIQIVRETILPRLMKRFALSQYATLVEETEASGLADCERLLALAPDSEMRGILLTSFLESYQGRDLTGIPEQLRRQILEHQQLVGKSDLLLNLRLGEKKSLDQALKAVESSQTDNSLRLALIEEFGEGRHPESVAVLLKLLRGSHGSTIKNAAMNSLMSFPDPKIGTTICQLYHSSLPDEHGIRETAHRVLASRPTWSEQLLKEVDTFRIPAEAIGFDVVNQMRLHANPEVDRLIQKHWGRVRSTPEEKLGEIERLKALLTQSDQKGDLTRGQALFTKHCGVCHTIFDQGGIIGPNLTGYERDNLDFMLLAIVDPSAGIREEFTQYQIATVDGRILTGLIDDQTPATVVMRHADNSLTEVSRDSIDVLQAIPTSIMPDGVTKQLSDQDLIDLFTFLSQPTPVRPTR</sequence>
<keyword evidence="7" id="KW-1185">Reference proteome</keyword>
<keyword evidence="2 4" id="KW-0479">Metal-binding</keyword>
<evidence type="ECO:0000313" key="7">
    <source>
        <dbReference type="Proteomes" id="UP000317243"/>
    </source>
</evidence>
<dbReference type="InterPro" id="IPR011989">
    <property type="entry name" value="ARM-like"/>
</dbReference>
<proteinExistence type="predicted"/>
<dbReference type="SUPFAM" id="SSF50952">
    <property type="entry name" value="Soluble quinoprotein glucose dehydrogenase"/>
    <property type="match status" value="1"/>
</dbReference>
<evidence type="ECO:0000256" key="1">
    <source>
        <dbReference type="ARBA" id="ARBA00022617"/>
    </source>
</evidence>
<dbReference type="Pfam" id="PF23500">
    <property type="entry name" value="DUF7133"/>
    <property type="match status" value="1"/>
</dbReference>
<dbReference type="InterPro" id="IPR013428">
    <property type="entry name" value="Membrane-bound_put_N"/>
</dbReference>
<dbReference type="InterPro" id="IPR055557">
    <property type="entry name" value="DUF7133"/>
</dbReference>
<gene>
    <name evidence="6" type="ORF">KOR42_26210</name>
</gene>
<evidence type="ECO:0000256" key="3">
    <source>
        <dbReference type="ARBA" id="ARBA00023004"/>
    </source>
</evidence>
<dbReference type="InterPro" id="IPR036909">
    <property type="entry name" value="Cyt_c-like_dom_sf"/>
</dbReference>
<dbReference type="InterPro" id="IPR016024">
    <property type="entry name" value="ARM-type_fold"/>
</dbReference>
<evidence type="ECO:0000256" key="2">
    <source>
        <dbReference type="ARBA" id="ARBA00022723"/>
    </source>
</evidence>
<dbReference type="EMBL" id="SIHI01000002">
    <property type="protein sequence ID" value="TWT55810.1"/>
    <property type="molecule type" value="Genomic_DNA"/>
</dbReference>
<dbReference type="NCBIfam" id="TIGR02603">
    <property type="entry name" value="CxxCH_TIGR02603"/>
    <property type="match status" value="1"/>
</dbReference>
<dbReference type="PROSITE" id="PS51007">
    <property type="entry name" value="CYTC"/>
    <property type="match status" value="1"/>
</dbReference>
<keyword evidence="3 4" id="KW-0408">Iron</keyword>
<dbReference type="Proteomes" id="UP000317243">
    <property type="component" value="Unassembled WGS sequence"/>
</dbReference>
<keyword evidence="1 4" id="KW-0349">Heme</keyword>
<evidence type="ECO:0000256" key="4">
    <source>
        <dbReference type="PROSITE-ProRule" id="PRU00433"/>
    </source>
</evidence>
<dbReference type="PANTHER" id="PTHR33546:SF1">
    <property type="entry name" value="LARGE, MULTIFUNCTIONAL SECRETED PROTEIN"/>
    <property type="match status" value="1"/>
</dbReference>
<dbReference type="Pfam" id="PF00034">
    <property type="entry name" value="Cytochrom_C"/>
    <property type="match status" value="1"/>
</dbReference>
<dbReference type="SUPFAM" id="SSF46626">
    <property type="entry name" value="Cytochrome c"/>
    <property type="match status" value="1"/>
</dbReference>
<dbReference type="Gene3D" id="1.25.10.10">
    <property type="entry name" value="Leucine-rich Repeat Variant"/>
    <property type="match status" value="1"/>
</dbReference>
<feature type="domain" description="Cytochrome c" evidence="5">
    <location>
        <begin position="922"/>
        <end position="1055"/>
    </location>
</feature>
<dbReference type="GO" id="GO:0046872">
    <property type="term" value="F:metal ion binding"/>
    <property type="evidence" value="ECO:0007669"/>
    <property type="project" value="UniProtKB-KW"/>
</dbReference>
<comment type="caution">
    <text evidence="6">The sequence shown here is derived from an EMBL/GenBank/DDBJ whole genome shotgun (WGS) entry which is preliminary data.</text>
</comment>
<reference evidence="6 7" key="1">
    <citation type="submission" date="2019-02" db="EMBL/GenBank/DDBJ databases">
        <title>Deep-cultivation of Planctomycetes and their phenomic and genomic characterization uncovers novel biology.</title>
        <authorList>
            <person name="Wiegand S."/>
            <person name="Jogler M."/>
            <person name="Boedeker C."/>
            <person name="Pinto D."/>
            <person name="Vollmers J."/>
            <person name="Rivas-Marin E."/>
            <person name="Kohn T."/>
            <person name="Peeters S.H."/>
            <person name="Heuer A."/>
            <person name="Rast P."/>
            <person name="Oberbeckmann S."/>
            <person name="Bunk B."/>
            <person name="Jeske O."/>
            <person name="Meyerdierks A."/>
            <person name="Storesund J.E."/>
            <person name="Kallscheuer N."/>
            <person name="Luecker S."/>
            <person name="Lage O.M."/>
            <person name="Pohl T."/>
            <person name="Merkel B.J."/>
            <person name="Hornburger P."/>
            <person name="Mueller R.-W."/>
            <person name="Bruemmer F."/>
            <person name="Labrenz M."/>
            <person name="Spormann A.M."/>
            <person name="Op Den Camp H."/>
            <person name="Overmann J."/>
            <person name="Amann R."/>
            <person name="Jetten M.S.M."/>
            <person name="Mascher T."/>
            <person name="Medema M.H."/>
            <person name="Devos D.P."/>
            <person name="Kaster A.-K."/>
            <person name="Ovreas L."/>
            <person name="Rohde M."/>
            <person name="Galperin M.Y."/>
            <person name="Jogler C."/>
        </authorList>
    </citation>
    <scope>NUCLEOTIDE SEQUENCE [LARGE SCALE GENOMIC DNA]</scope>
    <source>
        <strain evidence="6 7">KOR42</strain>
    </source>
</reference>
<dbReference type="NCBIfam" id="TIGR02604">
    <property type="entry name" value="Piru_Ver_Nterm"/>
    <property type="match status" value="1"/>
</dbReference>
<organism evidence="6 7">
    <name type="scientific">Thalassoglobus neptunius</name>
    <dbReference type="NCBI Taxonomy" id="1938619"/>
    <lineage>
        <taxon>Bacteria</taxon>
        <taxon>Pseudomonadati</taxon>
        <taxon>Planctomycetota</taxon>
        <taxon>Planctomycetia</taxon>
        <taxon>Planctomycetales</taxon>
        <taxon>Planctomycetaceae</taxon>
        <taxon>Thalassoglobus</taxon>
    </lineage>
</organism>
<dbReference type="InterPro" id="IPR011042">
    <property type="entry name" value="6-blade_b-propeller_TolB-like"/>
</dbReference>
<dbReference type="Gene3D" id="1.10.760.10">
    <property type="entry name" value="Cytochrome c-like domain"/>
    <property type="match status" value="1"/>
</dbReference>
<dbReference type="InterPro" id="IPR013427">
    <property type="entry name" value="Haem-bd_dom_put"/>
</dbReference>
<protein>
    <submittedName>
        <fullName evidence="6">Cytochrome c</fullName>
    </submittedName>
</protein>
<evidence type="ECO:0000259" key="5">
    <source>
        <dbReference type="PROSITE" id="PS51007"/>
    </source>
</evidence>
<dbReference type="Gene3D" id="2.120.10.30">
    <property type="entry name" value="TolB, C-terminal domain"/>
    <property type="match status" value="1"/>
</dbReference>
<dbReference type="GO" id="GO:0020037">
    <property type="term" value="F:heme binding"/>
    <property type="evidence" value="ECO:0007669"/>
    <property type="project" value="InterPro"/>
</dbReference>
<dbReference type="SUPFAM" id="SSF48371">
    <property type="entry name" value="ARM repeat"/>
    <property type="match status" value="1"/>
</dbReference>
<dbReference type="InterPro" id="IPR009056">
    <property type="entry name" value="Cyt_c-like_dom"/>
</dbReference>
<evidence type="ECO:0000313" key="6">
    <source>
        <dbReference type="EMBL" id="TWT55810.1"/>
    </source>
</evidence>
<dbReference type="AlphaFoldDB" id="A0A5C5WZ32"/>